<dbReference type="InParanoid" id="A0A0G4ERS4"/>
<dbReference type="Gene3D" id="3.30.70.330">
    <property type="match status" value="3"/>
</dbReference>
<evidence type="ECO:0000256" key="2">
    <source>
        <dbReference type="ARBA" id="ARBA00022884"/>
    </source>
</evidence>
<dbReference type="STRING" id="1169540.A0A0G4ERS4"/>
<dbReference type="SUPFAM" id="SSF51045">
    <property type="entry name" value="WW domain"/>
    <property type="match status" value="1"/>
</dbReference>
<evidence type="ECO:0000256" key="3">
    <source>
        <dbReference type="PROSITE-ProRule" id="PRU00176"/>
    </source>
</evidence>
<dbReference type="PANTHER" id="PTHR48027">
    <property type="entry name" value="HETEROGENEOUS NUCLEAR RIBONUCLEOPROTEIN 87F-RELATED"/>
    <property type="match status" value="1"/>
</dbReference>
<feature type="region of interest" description="Disordered" evidence="4">
    <location>
        <begin position="1"/>
        <end position="91"/>
    </location>
</feature>
<dbReference type="OrthoDB" id="267048at2759"/>
<dbReference type="CDD" id="cd12362">
    <property type="entry name" value="RRM3_CELF1-6"/>
    <property type="match status" value="1"/>
</dbReference>
<feature type="domain" description="RRM" evidence="6">
    <location>
        <begin position="379"/>
        <end position="458"/>
    </location>
</feature>
<feature type="domain" description="WW" evidence="5">
    <location>
        <begin position="314"/>
        <end position="347"/>
    </location>
</feature>
<dbReference type="FunFam" id="3.30.70.330:FF:000359">
    <property type="entry name" value="CUGBP Elav-like family member 2"/>
    <property type="match status" value="1"/>
</dbReference>
<keyword evidence="8" id="KW-1185">Reference proteome</keyword>
<dbReference type="CDD" id="cd00201">
    <property type="entry name" value="WW"/>
    <property type="match status" value="1"/>
</dbReference>
<keyword evidence="1" id="KW-0677">Repeat</keyword>
<dbReference type="SUPFAM" id="SSF54928">
    <property type="entry name" value="RNA-binding domain, RBD"/>
    <property type="match status" value="2"/>
</dbReference>
<dbReference type="SMART" id="SM00360">
    <property type="entry name" value="RRM"/>
    <property type="match status" value="3"/>
</dbReference>
<dbReference type="OMA" id="FPCHPAP"/>
<evidence type="ECO:0000259" key="5">
    <source>
        <dbReference type="PROSITE" id="PS50020"/>
    </source>
</evidence>
<dbReference type="Gene3D" id="2.20.70.10">
    <property type="match status" value="1"/>
</dbReference>
<dbReference type="InterPro" id="IPR001202">
    <property type="entry name" value="WW_dom"/>
</dbReference>
<accession>A0A0G4ERS4</accession>
<dbReference type="FunFam" id="3.30.70.330:FF:000383">
    <property type="entry name" value="Sex lethal, isoform D"/>
    <property type="match status" value="1"/>
</dbReference>
<proteinExistence type="predicted"/>
<feature type="domain" description="RRM" evidence="6">
    <location>
        <begin position="96"/>
        <end position="177"/>
    </location>
</feature>
<feature type="domain" description="RRM" evidence="6">
    <location>
        <begin position="199"/>
        <end position="279"/>
    </location>
</feature>
<evidence type="ECO:0000313" key="8">
    <source>
        <dbReference type="Proteomes" id="UP000041254"/>
    </source>
</evidence>
<dbReference type="InterPro" id="IPR052462">
    <property type="entry name" value="SLIRP/GR-RBP-like"/>
</dbReference>
<dbReference type="Proteomes" id="UP000041254">
    <property type="component" value="Unassembled WGS sequence"/>
</dbReference>
<dbReference type="FunCoup" id="A0A0G4ERS4">
    <property type="interactions" value="48"/>
</dbReference>
<dbReference type="GO" id="GO:0010629">
    <property type="term" value="P:negative regulation of gene expression"/>
    <property type="evidence" value="ECO:0007669"/>
    <property type="project" value="UniProtKB-ARBA"/>
</dbReference>
<evidence type="ECO:0000259" key="6">
    <source>
        <dbReference type="PROSITE" id="PS50102"/>
    </source>
</evidence>
<keyword evidence="2 3" id="KW-0694">RNA-binding</keyword>
<evidence type="ECO:0000313" key="7">
    <source>
        <dbReference type="EMBL" id="CEM00749.1"/>
    </source>
</evidence>
<dbReference type="InterPro" id="IPR000504">
    <property type="entry name" value="RRM_dom"/>
</dbReference>
<name>A0A0G4ERS4_VITBC</name>
<gene>
    <name evidence="7" type="ORF">Vbra_12933</name>
</gene>
<dbReference type="InterPro" id="IPR012677">
    <property type="entry name" value="Nucleotide-bd_a/b_plait_sf"/>
</dbReference>
<feature type="compositionally biased region" description="Low complexity" evidence="4">
    <location>
        <begin position="73"/>
        <end position="83"/>
    </location>
</feature>
<dbReference type="AlphaFoldDB" id="A0A0G4ERS4"/>
<dbReference type="GO" id="GO:0009967">
    <property type="term" value="P:positive regulation of signal transduction"/>
    <property type="evidence" value="ECO:0007669"/>
    <property type="project" value="UniProtKB-ARBA"/>
</dbReference>
<feature type="compositionally biased region" description="Low complexity" evidence="4">
    <location>
        <begin position="34"/>
        <end position="63"/>
    </location>
</feature>
<dbReference type="GO" id="GO:0005737">
    <property type="term" value="C:cytoplasm"/>
    <property type="evidence" value="ECO:0007669"/>
    <property type="project" value="UniProtKB-ARBA"/>
</dbReference>
<dbReference type="Pfam" id="PF00076">
    <property type="entry name" value="RRM_1"/>
    <property type="match status" value="3"/>
</dbReference>
<sequence length="548" mass="58620">MSLDGELNPSGHPYGQPQASMMPNGQPPEAVYSQQATQQAQSQMAAMQQAQAQMAPQQQQQQVGVGGGGVGGMQPQQQQQPQQMGGGPGQIPPVEVKLFVGRVPRTYDENTLKPIFEEFGPVTDCAIIRDRESHTHKGCAFIRMTSLTKADAAIRALNNTKVLDQSMGPLTVKYATGENERLGMGLPTDGSCQPGVDQAKLFVGSLPKTCSEDDIRNVFAPFGMVDEVFIMRDERKESRGCAFVKFAYKEQAFYAINNLNQKFTMPGHNKPIEVRFAENRKAQGGGQVMGGSPTDQYNQPQMGGGMGGGTPPGPTQKGNWTEYFTTDNRPYYYNSLTGTTQWDRPPEMDRPEPPMAGGMGAGMGGMASAGNQSHGPPGANIFIFHVPNEWTETDLQHHFNQYGRIISARIATDKATGRNRGFGFVSFDQVQCAVNAVQAMNGFQVGGGKRLKVQIKKGEEQHAAGTMPTVAPLAQTMTPAPAAMGGPPQAAMGHPGPMMGMPAQHMMAQQMAGMPAAAGGAPGGYPAPGAYNPNAYAYPYGGTQIRPQ</sequence>
<dbReference type="PROSITE" id="PS01159">
    <property type="entry name" value="WW_DOMAIN_1"/>
    <property type="match status" value="1"/>
</dbReference>
<organism evidence="7 8">
    <name type="scientific">Vitrella brassicaformis (strain CCMP3155)</name>
    <dbReference type="NCBI Taxonomy" id="1169540"/>
    <lineage>
        <taxon>Eukaryota</taxon>
        <taxon>Sar</taxon>
        <taxon>Alveolata</taxon>
        <taxon>Colpodellida</taxon>
        <taxon>Vitrellaceae</taxon>
        <taxon>Vitrella</taxon>
    </lineage>
</organism>
<dbReference type="SMART" id="SM00456">
    <property type="entry name" value="WW"/>
    <property type="match status" value="1"/>
</dbReference>
<dbReference type="InterPro" id="IPR035979">
    <property type="entry name" value="RBD_domain_sf"/>
</dbReference>
<dbReference type="PhylomeDB" id="A0A0G4ERS4"/>
<dbReference type="PROSITE" id="PS50020">
    <property type="entry name" value="WW_DOMAIN_2"/>
    <property type="match status" value="1"/>
</dbReference>
<evidence type="ECO:0000256" key="1">
    <source>
        <dbReference type="ARBA" id="ARBA00022737"/>
    </source>
</evidence>
<dbReference type="Pfam" id="PF00397">
    <property type="entry name" value="WW"/>
    <property type="match status" value="1"/>
</dbReference>
<dbReference type="GO" id="GO:0003729">
    <property type="term" value="F:mRNA binding"/>
    <property type="evidence" value="ECO:0007669"/>
    <property type="project" value="UniProtKB-ARBA"/>
</dbReference>
<dbReference type="InterPro" id="IPR036020">
    <property type="entry name" value="WW_dom_sf"/>
</dbReference>
<evidence type="ECO:0000256" key="4">
    <source>
        <dbReference type="SAM" id="MobiDB-lite"/>
    </source>
</evidence>
<dbReference type="EMBL" id="CDMY01000298">
    <property type="protein sequence ID" value="CEM00749.1"/>
    <property type="molecule type" value="Genomic_DNA"/>
</dbReference>
<reference evidence="7 8" key="1">
    <citation type="submission" date="2014-11" db="EMBL/GenBank/DDBJ databases">
        <authorList>
            <person name="Zhu J."/>
            <person name="Qi W."/>
            <person name="Song R."/>
        </authorList>
    </citation>
    <scope>NUCLEOTIDE SEQUENCE [LARGE SCALE GENOMIC DNA]</scope>
</reference>
<dbReference type="VEuPathDB" id="CryptoDB:Vbra_12933"/>
<protein>
    <submittedName>
        <fullName evidence="7">Uncharacterized protein</fullName>
    </submittedName>
</protein>
<dbReference type="PROSITE" id="PS50102">
    <property type="entry name" value="RRM"/>
    <property type="match status" value="3"/>
</dbReference>